<feature type="non-terminal residue" evidence="1">
    <location>
        <position position="1"/>
    </location>
</feature>
<dbReference type="EMBL" id="REGN01010351">
    <property type="protein sequence ID" value="RMZ99225.1"/>
    <property type="molecule type" value="Genomic_DNA"/>
</dbReference>
<keyword evidence="2" id="KW-1185">Reference proteome</keyword>
<reference evidence="1 2" key="1">
    <citation type="journal article" date="2018" name="Sci. Rep.">
        <title>Genomic signatures of local adaptation to the degree of environmental predictability in rotifers.</title>
        <authorList>
            <person name="Franch-Gras L."/>
            <person name="Hahn C."/>
            <person name="Garcia-Roger E.M."/>
            <person name="Carmona M.J."/>
            <person name="Serra M."/>
            <person name="Gomez A."/>
        </authorList>
    </citation>
    <scope>NUCLEOTIDE SEQUENCE [LARGE SCALE GENOMIC DNA]</scope>
    <source>
        <strain evidence="1">HYR1</strain>
    </source>
</reference>
<evidence type="ECO:0000313" key="1">
    <source>
        <dbReference type="EMBL" id="RMZ99225.1"/>
    </source>
</evidence>
<evidence type="ECO:0000313" key="2">
    <source>
        <dbReference type="Proteomes" id="UP000276133"/>
    </source>
</evidence>
<comment type="caution">
    <text evidence="1">The sequence shown here is derived from an EMBL/GenBank/DDBJ whole genome shotgun (WGS) entry which is preliminary data.</text>
</comment>
<dbReference type="AlphaFoldDB" id="A0A3M7PJC0"/>
<name>A0A3M7PJC0_BRAPC</name>
<dbReference type="Proteomes" id="UP000276133">
    <property type="component" value="Unassembled WGS sequence"/>
</dbReference>
<organism evidence="1 2">
    <name type="scientific">Brachionus plicatilis</name>
    <name type="common">Marine rotifer</name>
    <name type="synonym">Brachionus muelleri</name>
    <dbReference type="NCBI Taxonomy" id="10195"/>
    <lineage>
        <taxon>Eukaryota</taxon>
        <taxon>Metazoa</taxon>
        <taxon>Spiralia</taxon>
        <taxon>Gnathifera</taxon>
        <taxon>Rotifera</taxon>
        <taxon>Eurotatoria</taxon>
        <taxon>Monogononta</taxon>
        <taxon>Pseudotrocha</taxon>
        <taxon>Ploima</taxon>
        <taxon>Brachionidae</taxon>
        <taxon>Brachionus</taxon>
    </lineage>
</organism>
<sequence length="28" mass="3058">SAAAKCEMNAFNSRLWRIMGIDDQTAGT</sequence>
<gene>
    <name evidence="1" type="ORF">BpHYR1_037060</name>
</gene>
<proteinExistence type="predicted"/>
<accession>A0A3M7PJC0</accession>
<protein>
    <submittedName>
        <fullName evidence="1">Uncharacterized protein</fullName>
    </submittedName>
</protein>